<dbReference type="RefSeq" id="WP_371755889.1">
    <property type="nucleotide sequence ID" value="NZ_JAYJLD010000049.1"/>
</dbReference>
<dbReference type="SUPFAM" id="SSF143120">
    <property type="entry name" value="YefM-like"/>
    <property type="match status" value="1"/>
</dbReference>
<comment type="function">
    <text evidence="2">Antitoxin component of a type II toxin-antitoxin (TA) system.</text>
</comment>
<sequence length="91" mass="10217">MPQIRPIAELRNTSKISELCHNQSEPIFITKNGYGDLVIMSIETYERQLALADVYKKLGKAEKQITDGTPLLEGEQVFITSLSLPPSPRMI</sequence>
<protein>
    <recommendedName>
        <fullName evidence="2">Antitoxin</fullName>
    </recommendedName>
</protein>
<evidence type="ECO:0000313" key="4">
    <source>
        <dbReference type="Proteomes" id="UP001310386"/>
    </source>
</evidence>
<proteinExistence type="inferred from homology"/>
<keyword evidence="4" id="KW-1185">Reference proteome</keyword>
<dbReference type="Proteomes" id="UP001310386">
    <property type="component" value="Unassembled WGS sequence"/>
</dbReference>
<dbReference type="InterPro" id="IPR036165">
    <property type="entry name" value="YefM-like_sf"/>
</dbReference>
<comment type="similarity">
    <text evidence="1 2">Belongs to the phD/YefM antitoxin family.</text>
</comment>
<name>A0ABU5ZQF3_9BACL</name>
<accession>A0ABU5ZQF3</accession>
<dbReference type="InterPro" id="IPR006442">
    <property type="entry name" value="Antitoxin_Phd/YefM"/>
</dbReference>
<organism evidence="3 4">
    <name type="scientific">Ferviditalea candida</name>
    <dbReference type="NCBI Taxonomy" id="3108399"/>
    <lineage>
        <taxon>Bacteria</taxon>
        <taxon>Bacillati</taxon>
        <taxon>Bacillota</taxon>
        <taxon>Bacilli</taxon>
        <taxon>Bacillales</taxon>
        <taxon>Paenibacillaceae</taxon>
        <taxon>Ferviditalea</taxon>
    </lineage>
</organism>
<evidence type="ECO:0000256" key="2">
    <source>
        <dbReference type="RuleBase" id="RU362080"/>
    </source>
</evidence>
<dbReference type="EMBL" id="JAYJLD010000049">
    <property type="protein sequence ID" value="MEB3103761.1"/>
    <property type="molecule type" value="Genomic_DNA"/>
</dbReference>
<gene>
    <name evidence="3" type="ORF">VF724_19200</name>
</gene>
<comment type="caution">
    <text evidence="3">The sequence shown here is derived from an EMBL/GenBank/DDBJ whole genome shotgun (WGS) entry which is preliminary data.</text>
</comment>
<evidence type="ECO:0000256" key="1">
    <source>
        <dbReference type="ARBA" id="ARBA00009981"/>
    </source>
</evidence>
<reference evidence="3" key="1">
    <citation type="submission" date="2023-12" db="EMBL/GenBank/DDBJ databases">
        <title>Fervidustalea candida gen. nov., sp. nov., a novel member of the family Paenibacillaceae isolated from a geothermal area.</title>
        <authorList>
            <person name="Li W.-J."/>
            <person name="Jiao J.-Y."/>
            <person name="Chen Y."/>
        </authorList>
    </citation>
    <scope>NUCLEOTIDE SEQUENCE</scope>
    <source>
        <strain evidence="3">SYSU GA230002</strain>
    </source>
</reference>
<dbReference type="Pfam" id="PF02604">
    <property type="entry name" value="PhdYeFM_antitox"/>
    <property type="match status" value="1"/>
</dbReference>
<evidence type="ECO:0000313" key="3">
    <source>
        <dbReference type="EMBL" id="MEB3103761.1"/>
    </source>
</evidence>